<sequence length="137" mass="15377">MFIVHCMHNIFAVGLSSGALYYILRSLIDGGRSAADGLLVIVLSVIIVGGMTFLEIFLIHFISSAVTSSKQFLYRINYIYGNHKYESRVLKGLLPNSMNIEFVNSLNTMVNGIEMNNFLNYLQRVTDNAMTLLFANK</sequence>
<dbReference type="AlphaFoldDB" id="A0A226F0A7"/>
<reference evidence="2 3" key="1">
    <citation type="submission" date="2015-12" db="EMBL/GenBank/DDBJ databases">
        <title>The genome of Folsomia candida.</title>
        <authorList>
            <person name="Faddeeva A."/>
            <person name="Derks M.F."/>
            <person name="Anvar Y."/>
            <person name="Smit S."/>
            <person name="Van Straalen N."/>
            <person name="Roelofs D."/>
        </authorList>
    </citation>
    <scope>NUCLEOTIDE SEQUENCE [LARGE SCALE GENOMIC DNA]</scope>
    <source>
        <strain evidence="2 3">VU population</strain>
        <tissue evidence="2">Whole body</tissue>
    </source>
</reference>
<proteinExistence type="predicted"/>
<keyword evidence="3" id="KW-1185">Reference proteome</keyword>
<feature type="transmembrane region" description="Helical" evidence="1">
    <location>
        <begin position="6"/>
        <end position="24"/>
    </location>
</feature>
<evidence type="ECO:0000313" key="3">
    <source>
        <dbReference type="Proteomes" id="UP000198287"/>
    </source>
</evidence>
<comment type="caution">
    <text evidence="2">The sequence shown here is derived from an EMBL/GenBank/DDBJ whole genome shotgun (WGS) entry which is preliminary data.</text>
</comment>
<accession>A0A226F0A7</accession>
<name>A0A226F0A7_FOLCA</name>
<keyword evidence="1" id="KW-1133">Transmembrane helix</keyword>
<evidence type="ECO:0000256" key="1">
    <source>
        <dbReference type="SAM" id="Phobius"/>
    </source>
</evidence>
<evidence type="ECO:0000313" key="2">
    <source>
        <dbReference type="EMBL" id="OXA62827.1"/>
    </source>
</evidence>
<keyword evidence="1" id="KW-0472">Membrane</keyword>
<dbReference type="Proteomes" id="UP000198287">
    <property type="component" value="Unassembled WGS sequence"/>
</dbReference>
<feature type="transmembrane region" description="Helical" evidence="1">
    <location>
        <begin position="36"/>
        <end position="62"/>
    </location>
</feature>
<gene>
    <name evidence="2" type="ORF">Fcan01_00216</name>
</gene>
<keyword evidence="1" id="KW-0812">Transmembrane</keyword>
<organism evidence="2 3">
    <name type="scientific">Folsomia candida</name>
    <name type="common">Springtail</name>
    <dbReference type="NCBI Taxonomy" id="158441"/>
    <lineage>
        <taxon>Eukaryota</taxon>
        <taxon>Metazoa</taxon>
        <taxon>Ecdysozoa</taxon>
        <taxon>Arthropoda</taxon>
        <taxon>Hexapoda</taxon>
        <taxon>Collembola</taxon>
        <taxon>Entomobryomorpha</taxon>
        <taxon>Isotomoidea</taxon>
        <taxon>Isotomidae</taxon>
        <taxon>Proisotominae</taxon>
        <taxon>Folsomia</taxon>
    </lineage>
</organism>
<protein>
    <submittedName>
        <fullName evidence="2">Uncharacterized protein</fullName>
    </submittedName>
</protein>
<dbReference type="EMBL" id="LNIX01000001">
    <property type="protein sequence ID" value="OXA62827.1"/>
    <property type="molecule type" value="Genomic_DNA"/>
</dbReference>